<evidence type="ECO:0000259" key="1">
    <source>
        <dbReference type="Pfam" id="PF17116"/>
    </source>
</evidence>
<evidence type="ECO:0000313" key="3">
    <source>
        <dbReference type="Proteomes" id="UP001497527"/>
    </source>
</evidence>
<comment type="caution">
    <text evidence="2">The sequence shown here is derived from an EMBL/GenBank/DDBJ whole genome shotgun (WGS) entry which is preliminary data.</text>
</comment>
<gene>
    <name evidence="2" type="ORF">T190423A01A_20301</name>
</gene>
<proteinExistence type="predicted"/>
<sequence length="413" mass="48493">MYFDTFVFMIKNFVYVLFWLSGVAFSQNIKTIQFKPKHAQNQYTPIVRLGQVLELSFDDLDADSKEYQYKIEHMTHDWKPSSLATNQYINGFEQIEIINVTNSFNTLQNYTHYSVDLPNQNTIITKSGNYLVSVIDEDYNVVFTRRCVFYEDLTTVGVAVYPSRNASTNNTQQTVQFTVNHNGLNINTPSQEINAVLFQNHNWNTVIKNIEPVFIKPNQLVYNHTVKTNFWGGNEFLNFDSKQIRNTNFNIGKTELQDIYHSYLFTDEPRVDKIYSYNPDINGQFVVRTVEGNDNNTEADYSMVHFSFDLFEPFENKDIYVYGAFNNYELTEENKMWYNPKTKLYEARILFKQGFYNYNYVTVDKNNILNTIELSGSFYQTENEYTAIIYYKPFGGIYDRVIGVGNGYFNQNR</sequence>
<reference evidence="2 3" key="1">
    <citation type="submission" date="2024-05" db="EMBL/GenBank/DDBJ databases">
        <authorList>
            <person name="Duchaud E."/>
        </authorList>
    </citation>
    <scope>NUCLEOTIDE SEQUENCE [LARGE SCALE GENOMIC DNA]</scope>
    <source>
        <strain evidence="2">Ena-SAMPLE-TAB-13-05-2024-13:56:06:370-140308</strain>
    </source>
</reference>
<protein>
    <submittedName>
        <fullName evidence="2">DUF5103 domain-containing protein</fullName>
    </submittedName>
</protein>
<accession>A0ABP1F2I3</accession>
<dbReference type="Pfam" id="PF17116">
    <property type="entry name" value="T9SS_plug_1st"/>
    <property type="match status" value="1"/>
</dbReference>
<feature type="domain" description="Type 9 secretion system plug protein N-terminal" evidence="1">
    <location>
        <begin position="29"/>
        <end position="151"/>
    </location>
</feature>
<dbReference type="InterPro" id="IPR031345">
    <property type="entry name" value="T9SS_Plug_N"/>
</dbReference>
<dbReference type="Proteomes" id="UP001497527">
    <property type="component" value="Unassembled WGS sequence"/>
</dbReference>
<evidence type="ECO:0000313" key="2">
    <source>
        <dbReference type="EMBL" id="CAL2102550.1"/>
    </source>
</evidence>
<dbReference type="EMBL" id="CAXJIO010000011">
    <property type="protein sequence ID" value="CAL2102550.1"/>
    <property type="molecule type" value="Genomic_DNA"/>
</dbReference>
<name>A0ABP1F2I3_9FLAO</name>
<organism evidence="2 3">
    <name type="scientific">Tenacibaculum polynesiense</name>
    <dbReference type="NCBI Taxonomy" id="3137857"/>
    <lineage>
        <taxon>Bacteria</taxon>
        <taxon>Pseudomonadati</taxon>
        <taxon>Bacteroidota</taxon>
        <taxon>Flavobacteriia</taxon>
        <taxon>Flavobacteriales</taxon>
        <taxon>Flavobacteriaceae</taxon>
        <taxon>Tenacibaculum</taxon>
    </lineage>
</organism>
<keyword evidence="3" id="KW-1185">Reference proteome</keyword>